<feature type="compositionally biased region" description="Basic and acidic residues" evidence="1">
    <location>
        <begin position="1"/>
        <end position="13"/>
    </location>
</feature>
<evidence type="ECO:0000256" key="1">
    <source>
        <dbReference type="SAM" id="MobiDB-lite"/>
    </source>
</evidence>
<dbReference type="AlphaFoldDB" id="A0A1T4QCH2"/>
<gene>
    <name evidence="2" type="ORF">SAMN02745202_01768</name>
</gene>
<reference evidence="2 3" key="1">
    <citation type="submission" date="2017-02" db="EMBL/GenBank/DDBJ databases">
        <authorList>
            <person name="Peterson S.W."/>
        </authorList>
    </citation>
    <scope>NUCLEOTIDE SEQUENCE [LARGE SCALE GENOMIC DNA]</scope>
    <source>
        <strain evidence="2 3">ATCC 43324</strain>
    </source>
</reference>
<feature type="region of interest" description="Disordered" evidence="1">
    <location>
        <begin position="1"/>
        <end position="35"/>
    </location>
</feature>
<proteinExistence type="predicted"/>
<evidence type="ECO:0000313" key="2">
    <source>
        <dbReference type="EMBL" id="SKA01316.1"/>
    </source>
</evidence>
<evidence type="ECO:0000313" key="3">
    <source>
        <dbReference type="Proteomes" id="UP000190065"/>
    </source>
</evidence>
<dbReference type="Proteomes" id="UP000190065">
    <property type="component" value="Unassembled WGS sequence"/>
</dbReference>
<sequence>MEFKWFVENESKDSNSTTLSKEDVGEKIDIQSKPKEKPSLPVKWVNYKNKEDIHAYLNEHAKGRNIPNILEDVKSYLQSEEFVYVDYWYFIDALVSYQASLFLATLAKNSPDEKVIPECDESILSEIVRDAFGAEDKISHALNLIRPCRKQLSYQQVEIIIRSCVKTHNPDLIGEVFLFLDISPSIAINVLKTNLNNLAAAYALYKYYSAAKTKNLITQETVVEVFSYPYISSLIKELEGMDAPRQVIGKLISNIVFGNGYKIDRNLLILINKRGYQGYACYFTQKKHKQEIQERVRNISFTKTYDFLVIKRLPHHYLLKCSLLDSMALLPLSSMIGKENPSKNTQIKAYISKVFKYPKILLVHQREQDHNEYLLNIGDKIDISFSLRNSKIIPRSRNLADLIDVSITNIEFVRNYKDRYIGEVVKQNSMFSYEIRLLGVKQNNNYSK</sequence>
<name>A0A1T4QCH2_9BACT</name>
<dbReference type="STRING" id="28136.SAMN02745202_01768"/>
<protein>
    <submittedName>
        <fullName evidence="2">Uncharacterized protein</fullName>
    </submittedName>
</protein>
<dbReference type="RefSeq" id="WP_025070413.1">
    <property type="nucleotide sequence ID" value="NZ_FUXK01000021.1"/>
</dbReference>
<accession>A0A1T4QCH2</accession>
<organism evidence="2 3">
    <name type="scientific">Segatella oulorum</name>
    <dbReference type="NCBI Taxonomy" id="28136"/>
    <lineage>
        <taxon>Bacteria</taxon>
        <taxon>Pseudomonadati</taxon>
        <taxon>Bacteroidota</taxon>
        <taxon>Bacteroidia</taxon>
        <taxon>Bacteroidales</taxon>
        <taxon>Prevotellaceae</taxon>
        <taxon>Segatella</taxon>
    </lineage>
</organism>
<dbReference type="EMBL" id="FUXK01000021">
    <property type="protein sequence ID" value="SKA01316.1"/>
    <property type="molecule type" value="Genomic_DNA"/>
</dbReference>
<feature type="compositionally biased region" description="Basic and acidic residues" evidence="1">
    <location>
        <begin position="20"/>
        <end position="35"/>
    </location>
</feature>